<reference evidence="3 4" key="1">
    <citation type="submission" date="2024-08" db="EMBL/GenBank/DDBJ databases">
        <title>Insights into the chromosomal genome structure of Flemingia macrophylla.</title>
        <authorList>
            <person name="Ding Y."/>
            <person name="Zhao Y."/>
            <person name="Bi W."/>
            <person name="Wu M."/>
            <person name="Zhao G."/>
            <person name="Gong Y."/>
            <person name="Li W."/>
            <person name="Zhang P."/>
        </authorList>
    </citation>
    <scope>NUCLEOTIDE SEQUENCE [LARGE SCALE GENOMIC DNA]</scope>
    <source>
        <strain evidence="3">DYQJB</strain>
        <tissue evidence="3">Leaf</tissue>
    </source>
</reference>
<protein>
    <submittedName>
        <fullName evidence="3">Uncharacterized protein</fullName>
    </submittedName>
</protein>
<keyword evidence="2" id="KW-0732">Signal</keyword>
<evidence type="ECO:0000313" key="3">
    <source>
        <dbReference type="EMBL" id="KAL2342680.1"/>
    </source>
</evidence>
<feature type="region of interest" description="Disordered" evidence="1">
    <location>
        <begin position="96"/>
        <end position="123"/>
    </location>
</feature>
<sequence length="123" mass="14233">MSHSNFLCMFYIFIFQNKLLDGCTPTARPFHRYDIRSLSLRLFWHVDDIDQAMTFQGEGITLLYMQPGQEEPEVLECPILVTFFLPGPHNPFAHLIPPEERDETPSPENPFHQAQPLLVPPPI</sequence>
<name>A0ABD1N675_9FABA</name>
<accession>A0ABD1N675</accession>
<dbReference type="AlphaFoldDB" id="A0ABD1N675"/>
<comment type="caution">
    <text evidence="3">The sequence shown here is derived from an EMBL/GenBank/DDBJ whole genome shotgun (WGS) entry which is preliminary data.</text>
</comment>
<keyword evidence="4" id="KW-1185">Reference proteome</keyword>
<gene>
    <name evidence="3" type="ORF">Fmac_003965</name>
</gene>
<feature type="signal peptide" evidence="2">
    <location>
        <begin position="1"/>
        <end position="22"/>
    </location>
</feature>
<dbReference type="EMBL" id="JBGMDY010000002">
    <property type="protein sequence ID" value="KAL2342680.1"/>
    <property type="molecule type" value="Genomic_DNA"/>
</dbReference>
<feature type="chain" id="PRO_5044846153" evidence="2">
    <location>
        <begin position="23"/>
        <end position="123"/>
    </location>
</feature>
<organism evidence="3 4">
    <name type="scientific">Flemingia macrophylla</name>
    <dbReference type="NCBI Taxonomy" id="520843"/>
    <lineage>
        <taxon>Eukaryota</taxon>
        <taxon>Viridiplantae</taxon>
        <taxon>Streptophyta</taxon>
        <taxon>Embryophyta</taxon>
        <taxon>Tracheophyta</taxon>
        <taxon>Spermatophyta</taxon>
        <taxon>Magnoliopsida</taxon>
        <taxon>eudicotyledons</taxon>
        <taxon>Gunneridae</taxon>
        <taxon>Pentapetalae</taxon>
        <taxon>rosids</taxon>
        <taxon>fabids</taxon>
        <taxon>Fabales</taxon>
        <taxon>Fabaceae</taxon>
        <taxon>Papilionoideae</taxon>
        <taxon>50 kb inversion clade</taxon>
        <taxon>NPAAA clade</taxon>
        <taxon>indigoferoid/millettioid clade</taxon>
        <taxon>Phaseoleae</taxon>
        <taxon>Flemingia</taxon>
    </lineage>
</organism>
<dbReference type="Proteomes" id="UP001603857">
    <property type="component" value="Unassembled WGS sequence"/>
</dbReference>
<evidence type="ECO:0000256" key="2">
    <source>
        <dbReference type="SAM" id="SignalP"/>
    </source>
</evidence>
<proteinExistence type="predicted"/>
<evidence type="ECO:0000256" key="1">
    <source>
        <dbReference type="SAM" id="MobiDB-lite"/>
    </source>
</evidence>
<evidence type="ECO:0000313" key="4">
    <source>
        <dbReference type="Proteomes" id="UP001603857"/>
    </source>
</evidence>